<accession>A0ABM3VE31</accession>
<dbReference type="Proteomes" id="UP001652621">
    <property type="component" value="Unplaced"/>
</dbReference>
<dbReference type="InterPro" id="IPR002156">
    <property type="entry name" value="RNaseH_domain"/>
</dbReference>
<reference evidence="4 5" key="1">
    <citation type="submission" date="2025-05" db="UniProtKB">
        <authorList>
            <consortium name="RefSeq"/>
        </authorList>
    </citation>
    <scope>IDENTIFICATION</scope>
    <source>
        <strain evidence="4 5">Aabys</strain>
        <tissue evidence="4 5">Whole body</tissue>
    </source>
</reference>
<protein>
    <submittedName>
        <fullName evidence="4 5">Uncharacterized protein LOC109613113 isoform X1</fullName>
    </submittedName>
</protein>
<gene>
    <name evidence="4 5" type="primary">LOC109613113</name>
</gene>
<dbReference type="Pfam" id="PF00078">
    <property type="entry name" value="RVT_1"/>
    <property type="match status" value="1"/>
</dbReference>
<dbReference type="RefSeq" id="XP_058984051.1">
    <property type="nucleotide sequence ID" value="XM_059128068.1"/>
</dbReference>
<organism evidence="3 4">
    <name type="scientific">Musca domestica</name>
    <name type="common">House fly</name>
    <dbReference type="NCBI Taxonomy" id="7370"/>
    <lineage>
        <taxon>Eukaryota</taxon>
        <taxon>Metazoa</taxon>
        <taxon>Ecdysozoa</taxon>
        <taxon>Arthropoda</taxon>
        <taxon>Hexapoda</taxon>
        <taxon>Insecta</taxon>
        <taxon>Pterygota</taxon>
        <taxon>Neoptera</taxon>
        <taxon>Endopterygota</taxon>
        <taxon>Diptera</taxon>
        <taxon>Brachycera</taxon>
        <taxon>Muscomorpha</taxon>
        <taxon>Muscoidea</taxon>
        <taxon>Muscidae</taxon>
        <taxon>Musca</taxon>
    </lineage>
</organism>
<evidence type="ECO:0000313" key="5">
    <source>
        <dbReference type="RefSeq" id="XP_058984051.1"/>
    </source>
</evidence>
<dbReference type="SUPFAM" id="SSF56672">
    <property type="entry name" value="DNA/RNA polymerases"/>
    <property type="match status" value="1"/>
</dbReference>
<dbReference type="InterPro" id="IPR036397">
    <property type="entry name" value="RNaseH_sf"/>
</dbReference>
<dbReference type="Gene3D" id="3.30.420.10">
    <property type="entry name" value="Ribonuclease H-like superfamily/Ribonuclease H"/>
    <property type="match status" value="1"/>
</dbReference>
<keyword evidence="3" id="KW-1185">Reference proteome</keyword>
<dbReference type="PROSITE" id="PS50878">
    <property type="entry name" value="RT_POL"/>
    <property type="match status" value="1"/>
</dbReference>
<proteinExistence type="predicted"/>
<name>A0ABM3VE31_MUSDO</name>
<dbReference type="RefSeq" id="XP_058984050.1">
    <property type="nucleotide sequence ID" value="XM_059128067.1"/>
</dbReference>
<evidence type="ECO:0000313" key="3">
    <source>
        <dbReference type="Proteomes" id="UP001652621"/>
    </source>
</evidence>
<dbReference type="CDD" id="cd09276">
    <property type="entry name" value="Rnase_HI_RT_non_LTR"/>
    <property type="match status" value="1"/>
</dbReference>
<dbReference type="InterPro" id="IPR000477">
    <property type="entry name" value="RT_dom"/>
</dbReference>
<evidence type="ECO:0000259" key="1">
    <source>
        <dbReference type="PROSITE" id="PS50878"/>
    </source>
</evidence>
<dbReference type="InterPro" id="IPR012337">
    <property type="entry name" value="RNaseH-like_sf"/>
</dbReference>
<dbReference type="PANTHER" id="PTHR19446">
    <property type="entry name" value="REVERSE TRANSCRIPTASES"/>
    <property type="match status" value="1"/>
</dbReference>
<dbReference type="GeneID" id="109613113"/>
<sequence length="773" mass="88363">MKKKPSAAGLDGITYEMVNNLSIQSKHHLLVAYNKLWRNCNYLDEWREIKIVPIPKKDKDLDIPTNFRPIALISVFAKIINLMVKQRLNLYIDDNKLLPHRSYAYRKHVSTSTCINDILHTINFHKERNEKVVILSMDVSKAYECVDISCLRMILQQLDIPEQIRTWILNFLCKRTLRMGNSLLNIYNGIPQGSCLSPTLFNLYTLGLHGISDGNTNLFQYADDFILLVHDFDFDLANRILQKKASNFVNLLMKLNLSVNIEKTAVMYVAKGGRKKPHVMINGNQVKVVTSIKFLGRHIKNSLSLKEHYDEVILSCKNTLNALKMVTGPKKGLHPAKAVNLSKSLIFSKTEYAISSMAHRPAYINKKLTSFQNQLLRRNLGLVPSTPNHVVCALAGILPTDLRAQQLAAKELLRLKIYNLSLYDYFTTNSSQKTSIGYVYNNFKNIFDKTRIGYNVKSSKIETKLNIFNFSKNDVASECIQSHFRKMFNELKSQGVSIWATDASVTNNNTGCAVCNISSSQNFLFKIEEKLSSLAGELRAIEKAIDIIIEDGISMAAIFTDSKNACLLLQDNSSNNYTTYNIIQKINNSSICKVTFIWVPSHVGISLNETADFYAKQATEAGCVIPYELSVTDAIQKIEANLWNDFVERFKETSLHKGSYFFRFFPNPPKQPWYKNSSMKPENIKIINRLFTGHTYTKKYFHRVGISNSSLCETCNVIEDENHIIFHCKKFNRERNEHNLFKTHNNLPDVLMAKDFQLIDDLLNFISKCKIVL</sequence>
<evidence type="ECO:0000259" key="2">
    <source>
        <dbReference type="PROSITE" id="PS50879"/>
    </source>
</evidence>
<dbReference type="PROSITE" id="PS50879">
    <property type="entry name" value="RNASE_H_1"/>
    <property type="match status" value="1"/>
</dbReference>
<dbReference type="SUPFAM" id="SSF53098">
    <property type="entry name" value="Ribonuclease H-like"/>
    <property type="match status" value="1"/>
</dbReference>
<feature type="domain" description="Reverse transcriptase" evidence="1">
    <location>
        <begin position="35"/>
        <end position="299"/>
    </location>
</feature>
<evidence type="ECO:0000313" key="4">
    <source>
        <dbReference type="RefSeq" id="XP_058984050.1"/>
    </source>
</evidence>
<dbReference type="InterPro" id="IPR043502">
    <property type="entry name" value="DNA/RNA_pol_sf"/>
</dbReference>
<feature type="domain" description="RNase H type-1" evidence="2">
    <location>
        <begin position="493"/>
        <end position="620"/>
    </location>
</feature>
<dbReference type="CDD" id="cd01650">
    <property type="entry name" value="RT_nLTR_like"/>
    <property type="match status" value="1"/>
</dbReference>